<feature type="compositionally biased region" description="Polar residues" evidence="1">
    <location>
        <begin position="43"/>
        <end position="66"/>
    </location>
</feature>
<sequence>MGGCSWEKGGEGWGGRVRDLGGCRRNEGGRRESIKETTLVTDVRRSTTSANDGTVSTAELRSSNSSEARRTRWKNRLALWVHHPHGQSQTPPIPELKTQSNGSPGEHLKRVLLAFTIYFYTDAS</sequence>
<name>A0A9R1TIG6_9HYME</name>
<keyword evidence="2" id="KW-1185">Reference proteome</keyword>
<evidence type="ECO:0000313" key="3">
    <source>
        <dbReference type="RefSeq" id="XP_011309965.1"/>
    </source>
</evidence>
<protein>
    <submittedName>
        <fullName evidence="3">Uncharacterized protein</fullName>
    </submittedName>
</protein>
<evidence type="ECO:0000256" key="1">
    <source>
        <dbReference type="SAM" id="MobiDB-lite"/>
    </source>
</evidence>
<organism evidence="2 3">
    <name type="scientific">Fopius arisanus</name>
    <dbReference type="NCBI Taxonomy" id="64838"/>
    <lineage>
        <taxon>Eukaryota</taxon>
        <taxon>Metazoa</taxon>
        <taxon>Ecdysozoa</taxon>
        <taxon>Arthropoda</taxon>
        <taxon>Hexapoda</taxon>
        <taxon>Insecta</taxon>
        <taxon>Pterygota</taxon>
        <taxon>Neoptera</taxon>
        <taxon>Endopterygota</taxon>
        <taxon>Hymenoptera</taxon>
        <taxon>Apocrita</taxon>
        <taxon>Ichneumonoidea</taxon>
        <taxon>Braconidae</taxon>
        <taxon>Opiinae</taxon>
        <taxon>Fopius</taxon>
    </lineage>
</organism>
<dbReference type="AlphaFoldDB" id="A0A9R1TIG6"/>
<proteinExistence type="predicted"/>
<feature type="compositionally biased region" description="Basic and acidic residues" evidence="1">
    <location>
        <begin position="16"/>
        <end position="30"/>
    </location>
</feature>
<feature type="region of interest" description="Disordered" evidence="1">
    <location>
        <begin position="1"/>
        <end position="30"/>
    </location>
</feature>
<dbReference type="Proteomes" id="UP000694866">
    <property type="component" value="Unplaced"/>
</dbReference>
<feature type="region of interest" description="Disordered" evidence="1">
    <location>
        <begin position="43"/>
        <end position="69"/>
    </location>
</feature>
<evidence type="ECO:0000313" key="2">
    <source>
        <dbReference type="Proteomes" id="UP000694866"/>
    </source>
</evidence>
<gene>
    <name evidence="3" type="primary">LOC105270614</name>
</gene>
<dbReference type="GeneID" id="105270614"/>
<dbReference type="RefSeq" id="XP_011309965.1">
    <property type="nucleotide sequence ID" value="XM_011311663.1"/>
</dbReference>
<dbReference type="KEGG" id="fas:105270614"/>
<reference evidence="3" key="1">
    <citation type="submission" date="2025-08" db="UniProtKB">
        <authorList>
            <consortium name="RefSeq"/>
        </authorList>
    </citation>
    <scope>IDENTIFICATION</scope>
    <source>
        <strain evidence="3">USDA-PBARC FA_bdor</strain>
        <tissue evidence="3">Whole organism</tissue>
    </source>
</reference>
<accession>A0A9R1TIG6</accession>
<feature type="region of interest" description="Disordered" evidence="1">
    <location>
        <begin position="83"/>
        <end position="104"/>
    </location>
</feature>